<proteinExistence type="predicted"/>
<accession>A0A0A9BZN8</accession>
<organism evidence="1">
    <name type="scientific">Arundo donax</name>
    <name type="common">Giant reed</name>
    <name type="synonym">Donax arundinaceus</name>
    <dbReference type="NCBI Taxonomy" id="35708"/>
    <lineage>
        <taxon>Eukaryota</taxon>
        <taxon>Viridiplantae</taxon>
        <taxon>Streptophyta</taxon>
        <taxon>Embryophyta</taxon>
        <taxon>Tracheophyta</taxon>
        <taxon>Spermatophyta</taxon>
        <taxon>Magnoliopsida</taxon>
        <taxon>Liliopsida</taxon>
        <taxon>Poales</taxon>
        <taxon>Poaceae</taxon>
        <taxon>PACMAD clade</taxon>
        <taxon>Arundinoideae</taxon>
        <taxon>Arundineae</taxon>
        <taxon>Arundo</taxon>
    </lineage>
</organism>
<reference evidence="1" key="2">
    <citation type="journal article" date="2015" name="Data Brief">
        <title>Shoot transcriptome of the giant reed, Arundo donax.</title>
        <authorList>
            <person name="Barrero R.A."/>
            <person name="Guerrero F.D."/>
            <person name="Moolhuijzen P."/>
            <person name="Goolsby J.A."/>
            <person name="Tidwell J."/>
            <person name="Bellgard S.E."/>
            <person name="Bellgard M.I."/>
        </authorList>
    </citation>
    <scope>NUCLEOTIDE SEQUENCE</scope>
    <source>
        <tissue evidence="1">Shoot tissue taken approximately 20 cm above the soil surface</tissue>
    </source>
</reference>
<dbReference type="EMBL" id="GBRH01229104">
    <property type="protein sequence ID" value="JAD68791.1"/>
    <property type="molecule type" value="Transcribed_RNA"/>
</dbReference>
<evidence type="ECO:0000313" key="1">
    <source>
        <dbReference type="EMBL" id="JAD68791.1"/>
    </source>
</evidence>
<sequence length="53" mass="6189">MSDGVSPEKSVIIDLYYRWLYRVVSKPLFKVLSGPVFLWFTEAYECSCVSCEF</sequence>
<name>A0A0A9BZN8_ARUDO</name>
<protein>
    <submittedName>
        <fullName evidence="1">Uncharacterized protein</fullName>
    </submittedName>
</protein>
<dbReference type="AlphaFoldDB" id="A0A0A9BZN8"/>
<reference evidence="1" key="1">
    <citation type="submission" date="2014-09" db="EMBL/GenBank/DDBJ databases">
        <authorList>
            <person name="Magalhaes I.L.F."/>
            <person name="Oliveira U."/>
            <person name="Santos F.R."/>
            <person name="Vidigal T.H.D.A."/>
            <person name="Brescovit A.D."/>
            <person name="Santos A.J."/>
        </authorList>
    </citation>
    <scope>NUCLEOTIDE SEQUENCE</scope>
    <source>
        <tissue evidence="1">Shoot tissue taken approximately 20 cm above the soil surface</tissue>
    </source>
</reference>